<dbReference type="FunFam" id="3.30.450.40:FF:000008">
    <property type="entry name" value="GAF domain-containing proteins"/>
    <property type="match status" value="1"/>
</dbReference>
<reference evidence="3 4" key="1">
    <citation type="journal article" date="2016" name="Proc. Natl. Acad. Sci. U.S.A.">
        <title>Comparative genomics of biotechnologically important yeasts.</title>
        <authorList>
            <person name="Riley R."/>
            <person name="Haridas S."/>
            <person name="Wolfe K.H."/>
            <person name="Lopes M.R."/>
            <person name="Hittinger C.T."/>
            <person name="Goeker M."/>
            <person name="Salamov A.A."/>
            <person name="Wisecaver J.H."/>
            <person name="Long T.M."/>
            <person name="Calvey C.H."/>
            <person name="Aerts A.L."/>
            <person name="Barry K.W."/>
            <person name="Choi C."/>
            <person name="Clum A."/>
            <person name="Coughlan A.Y."/>
            <person name="Deshpande S."/>
            <person name="Douglass A.P."/>
            <person name="Hanson S.J."/>
            <person name="Klenk H.-P."/>
            <person name="LaButti K.M."/>
            <person name="Lapidus A."/>
            <person name="Lindquist E.A."/>
            <person name="Lipzen A.M."/>
            <person name="Meier-Kolthoff J.P."/>
            <person name="Ohm R.A."/>
            <person name="Otillar R.P."/>
            <person name="Pangilinan J.L."/>
            <person name="Peng Y."/>
            <person name="Rokas A."/>
            <person name="Rosa C.A."/>
            <person name="Scheuner C."/>
            <person name="Sibirny A.A."/>
            <person name="Slot J.C."/>
            <person name="Stielow J.B."/>
            <person name="Sun H."/>
            <person name="Kurtzman C.P."/>
            <person name="Blackwell M."/>
            <person name="Grigoriev I.V."/>
            <person name="Jeffries T.W."/>
        </authorList>
    </citation>
    <scope>NUCLEOTIDE SEQUENCE [LARGE SCALE GENOMIC DNA]</scope>
    <source>
        <strain evidence="3 4">DSM 6958</strain>
    </source>
</reference>
<keyword evidence="4" id="KW-1185">Reference proteome</keyword>
<sequence>MPSPEHHADYTAFADTMTKSEIYEQLLDAVAALVDNQPNWVANCANTASLLYHAFHSMGGPAQGVNWAGFYVLNKRHAAESPQQLILGPFMGKVACQTIDFGRGVCGIAAQTRETQCVANVNEFPGHIACDGDTKSEIVVPILLADGCCVGVIDIDCTQLACFDGEDVASLNKLAQILSRACDWSALL</sequence>
<feature type="domain" description="GAF" evidence="2">
    <location>
        <begin position="85"/>
        <end position="181"/>
    </location>
</feature>
<dbReference type="Proteomes" id="UP000095009">
    <property type="component" value="Unassembled WGS sequence"/>
</dbReference>
<organism evidence="3 4">
    <name type="scientific">Nadsonia fulvescens var. elongata DSM 6958</name>
    <dbReference type="NCBI Taxonomy" id="857566"/>
    <lineage>
        <taxon>Eukaryota</taxon>
        <taxon>Fungi</taxon>
        <taxon>Dikarya</taxon>
        <taxon>Ascomycota</taxon>
        <taxon>Saccharomycotina</taxon>
        <taxon>Dipodascomycetes</taxon>
        <taxon>Dipodascales</taxon>
        <taxon>Dipodascales incertae sedis</taxon>
        <taxon>Nadsonia</taxon>
    </lineage>
</organism>
<evidence type="ECO:0000259" key="2">
    <source>
        <dbReference type="Pfam" id="PF13185"/>
    </source>
</evidence>
<dbReference type="PANTHER" id="PTHR21021">
    <property type="entry name" value="GAF/PUTATIVE CYTOSKELETAL PROTEIN"/>
    <property type="match status" value="1"/>
</dbReference>
<dbReference type="Pfam" id="PF13185">
    <property type="entry name" value="GAF_2"/>
    <property type="match status" value="1"/>
</dbReference>
<dbReference type="GO" id="GO:0005829">
    <property type="term" value="C:cytosol"/>
    <property type="evidence" value="ECO:0007669"/>
    <property type="project" value="TreeGrafter"/>
</dbReference>
<dbReference type="STRING" id="857566.A0A1E3PCI7"/>
<dbReference type="EMBL" id="KV454416">
    <property type="protein sequence ID" value="ODQ63133.1"/>
    <property type="molecule type" value="Genomic_DNA"/>
</dbReference>
<protein>
    <submittedName>
        <fullName evidence="3">GAF domain-like protein</fullName>
    </submittedName>
</protein>
<gene>
    <name evidence="3" type="ORF">NADFUDRAFT_53782</name>
</gene>
<comment type="similarity">
    <text evidence="1">Belongs to the free Met sulfoxide reductase family.</text>
</comment>
<dbReference type="InterPro" id="IPR029016">
    <property type="entry name" value="GAF-like_dom_sf"/>
</dbReference>
<dbReference type="SUPFAM" id="SSF55781">
    <property type="entry name" value="GAF domain-like"/>
    <property type="match status" value="1"/>
</dbReference>
<evidence type="ECO:0000313" key="3">
    <source>
        <dbReference type="EMBL" id="ODQ63133.1"/>
    </source>
</evidence>
<dbReference type="PANTHER" id="PTHR21021:SF15">
    <property type="entry name" value="FREE METHIONINE-R-SULFOXIDE REDUCTASE"/>
    <property type="match status" value="1"/>
</dbReference>
<dbReference type="Gene3D" id="3.30.450.40">
    <property type="match status" value="1"/>
</dbReference>
<dbReference type="InterPro" id="IPR003018">
    <property type="entry name" value="GAF"/>
</dbReference>
<name>A0A1E3PCI7_9ASCO</name>
<evidence type="ECO:0000313" key="4">
    <source>
        <dbReference type="Proteomes" id="UP000095009"/>
    </source>
</evidence>
<dbReference type="OrthoDB" id="15735at2759"/>
<dbReference type="GO" id="GO:0033745">
    <property type="term" value="F:L-methionine-(R)-S-oxide reductase activity"/>
    <property type="evidence" value="ECO:0007669"/>
    <property type="project" value="TreeGrafter"/>
</dbReference>
<evidence type="ECO:0000256" key="1">
    <source>
        <dbReference type="ARBA" id="ARBA00038454"/>
    </source>
</evidence>
<dbReference type="InterPro" id="IPR051330">
    <property type="entry name" value="Phosphatase_reg/MetRdx"/>
</dbReference>
<proteinExistence type="inferred from homology"/>
<dbReference type="AlphaFoldDB" id="A0A1E3PCI7"/>
<accession>A0A1E3PCI7</accession>